<dbReference type="PROSITE" id="PS50088">
    <property type="entry name" value="ANK_REPEAT"/>
    <property type="match status" value="2"/>
</dbReference>
<evidence type="ECO:0000313" key="4">
    <source>
        <dbReference type="EMBL" id="EDO32649.1"/>
    </source>
</evidence>
<evidence type="ECO:0000256" key="1">
    <source>
        <dbReference type="ARBA" id="ARBA00022737"/>
    </source>
</evidence>
<dbReference type="InterPro" id="IPR036770">
    <property type="entry name" value="Ankyrin_rpt-contain_sf"/>
</dbReference>
<feature type="repeat" description="ANK" evidence="3">
    <location>
        <begin position="29"/>
        <end position="67"/>
    </location>
</feature>
<dbReference type="PROSITE" id="PS50297">
    <property type="entry name" value="ANK_REP_REGION"/>
    <property type="match status" value="2"/>
</dbReference>
<name>A7SUH5_NEMVE</name>
<feature type="non-terminal residue" evidence="4">
    <location>
        <position position="1"/>
    </location>
</feature>
<dbReference type="Proteomes" id="UP000001593">
    <property type="component" value="Unassembled WGS sequence"/>
</dbReference>
<dbReference type="PANTHER" id="PTHR24173">
    <property type="entry name" value="ANKYRIN REPEAT CONTAINING"/>
    <property type="match status" value="1"/>
</dbReference>
<dbReference type="STRING" id="45351.A7SUH5"/>
<evidence type="ECO:0000313" key="5">
    <source>
        <dbReference type="Proteomes" id="UP000001593"/>
    </source>
</evidence>
<dbReference type="PhylomeDB" id="A7SUH5"/>
<organism evidence="4 5">
    <name type="scientific">Nematostella vectensis</name>
    <name type="common">Starlet sea anemone</name>
    <dbReference type="NCBI Taxonomy" id="45351"/>
    <lineage>
        <taxon>Eukaryota</taxon>
        <taxon>Metazoa</taxon>
        <taxon>Cnidaria</taxon>
        <taxon>Anthozoa</taxon>
        <taxon>Hexacorallia</taxon>
        <taxon>Actiniaria</taxon>
        <taxon>Edwardsiidae</taxon>
        <taxon>Nematostella</taxon>
    </lineage>
</organism>
<dbReference type="HOGENOM" id="CLU_000134_18_9_1"/>
<dbReference type="AlphaFoldDB" id="A7SUH5"/>
<proteinExistence type="predicted"/>
<keyword evidence="1" id="KW-0677">Repeat</keyword>
<keyword evidence="5" id="KW-1185">Reference proteome</keyword>
<dbReference type="PANTHER" id="PTHR24173:SF74">
    <property type="entry name" value="ANKYRIN REPEAT DOMAIN-CONTAINING PROTEIN 16"/>
    <property type="match status" value="1"/>
</dbReference>
<dbReference type="InParanoid" id="A7SUH5"/>
<feature type="repeat" description="ANK" evidence="3">
    <location>
        <begin position="104"/>
        <end position="127"/>
    </location>
</feature>
<dbReference type="Pfam" id="PF12796">
    <property type="entry name" value="Ank_2"/>
    <property type="match status" value="1"/>
</dbReference>
<dbReference type="SMART" id="SM00248">
    <property type="entry name" value="ANK"/>
    <property type="match status" value="3"/>
</dbReference>
<dbReference type="EMBL" id="DS469813">
    <property type="protein sequence ID" value="EDO32649.1"/>
    <property type="molecule type" value="Genomic_DNA"/>
</dbReference>
<evidence type="ECO:0000256" key="3">
    <source>
        <dbReference type="PROSITE-ProRule" id="PRU00023"/>
    </source>
</evidence>
<protein>
    <recommendedName>
        <fullName evidence="6">Ankyrin</fullName>
    </recommendedName>
</protein>
<sequence>LIEAITSSRIYQTRQLLETGTSAEFQDKEGLTPLLRALRLGDEKHRTRTSLVKLLLQYGADVNSTDPEGRHALAYTCLTQKLDLVRLLINTSVHNLDFNKQDLDGNTPLLHAVKVGNLEIVRVLLES</sequence>
<feature type="non-terminal residue" evidence="4">
    <location>
        <position position="127"/>
    </location>
</feature>
<dbReference type="InterPro" id="IPR002110">
    <property type="entry name" value="Ankyrin_rpt"/>
</dbReference>
<gene>
    <name evidence="4" type="ORF">NEMVEDRAFT_v1g5059</name>
</gene>
<dbReference type="SUPFAM" id="SSF48403">
    <property type="entry name" value="Ankyrin repeat"/>
    <property type="match status" value="1"/>
</dbReference>
<evidence type="ECO:0000256" key="2">
    <source>
        <dbReference type="ARBA" id="ARBA00023043"/>
    </source>
</evidence>
<accession>A7SUH5</accession>
<keyword evidence="2 3" id="KW-0040">ANK repeat</keyword>
<evidence type="ECO:0008006" key="6">
    <source>
        <dbReference type="Google" id="ProtNLM"/>
    </source>
</evidence>
<reference evidence="4 5" key="1">
    <citation type="journal article" date="2007" name="Science">
        <title>Sea anemone genome reveals ancestral eumetazoan gene repertoire and genomic organization.</title>
        <authorList>
            <person name="Putnam N.H."/>
            <person name="Srivastava M."/>
            <person name="Hellsten U."/>
            <person name="Dirks B."/>
            <person name="Chapman J."/>
            <person name="Salamov A."/>
            <person name="Terry A."/>
            <person name="Shapiro H."/>
            <person name="Lindquist E."/>
            <person name="Kapitonov V.V."/>
            <person name="Jurka J."/>
            <person name="Genikhovich G."/>
            <person name="Grigoriev I.V."/>
            <person name="Lucas S.M."/>
            <person name="Steele R.E."/>
            <person name="Finnerty J.R."/>
            <person name="Technau U."/>
            <person name="Martindale M.Q."/>
            <person name="Rokhsar D.S."/>
        </authorList>
    </citation>
    <scope>NUCLEOTIDE SEQUENCE [LARGE SCALE GENOMIC DNA]</scope>
    <source>
        <strain evidence="5">CH2 X CH6</strain>
    </source>
</reference>
<dbReference type="eggNOG" id="KOG0504">
    <property type="taxonomic scope" value="Eukaryota"/>
</dbReference>
<dbReference type="Gene3D" id="1.25.40.20">
    <property type="entry name" value="Ankyrin repeat-containing domain"/>
    <property type="match status" value="1"/>
</dbReference>